<accession>A0A9D3NC23</accession>
<gene>
    <name evidence="2" type="ORF">KOW79_016021</name>
</gene>
<evidence type="ECO:0000313" key="3">
    <source>
        <dbReference type="Proteomes" id="UP000824219"/>
    </source>
</evidence>
<name>A0A9D3NC23_9TELE</name>
<proteinExistence type="predicted"/>
<feature type="compositionally biased region" description="Basic and acidic residues" evidence="1">
    <location>
        <begin position="62"/>
        <end position="71"/>
    </location>
</feature>
<organism evidence="2 3">
    <name type="scientific">Hemibagrus wyckioides</name>
    <dbReference type="NCBI Taxonomy" id="337641"/>
    <lineage>
        <taxon>Eukaryota</taxon>
        <taxon>Metazoa</taxon>
        <taxon>Chordata</taxon>
        <taxon>Craniata</taxon>
        <taxon>Vertebrata</taxon>
        <taxon>Euteleostomi</taxon>
        <taxon>Actinopterygii</taxon>
        <taxon>Neopterygii</taxon>
        <taxon>Teleostei</taxon>
        <taxon>Ostariophysi</taxon>
        <taxon>Siluriformes</taxon>
        <taxon>Bagridae</taxon>
        <taxon>Hemibagrus</taxon>
    </lineage>
</organism>
<comment type="caution">
    <text evidence="2">The sequence shown here is derived from an EMBL/GenBank/DDBJ whole genome shotgun (WGS) entry which is preliminary data.</text>
</comment>
<feature type="compositionally biased region" description="Basic and acidic residues" evidence="1">
    <location>
        <begin position="1"/>
        <end position="17"/>
    </location>
</feature>
<protein>
    <submittedName>
        <fullName evidence="2">Uncharacterized protein</fullName>
    </submittedName>
</protein>
<sequence length="71" mass="7990">MDSEEDGRSLLRGDVTRRQQQQRRRAALGPGQGSGTGTDAKLVLGTIRREVMPPFNPFRKKPMTEDTEQHP</sequence>
<dbReference type="AlphaFoldDB" id="A0A9D3NC23"/>
<keyword evidence="3" id="KW-1185">Reference proteome</keyword>
<feature type="region of interest" description="Disordered" evidence="1">
    <location>
        <begin position="1"/>
        <end position="71"/>
    </location>
</feature>
<reference evidence="2 3" key="1">
    <citation type="submission" date="2021-06" db="EMBL/GenBank/DDBJ databases">
        <title>Chromosome-level genome assembly of the red-tail catfish (Hemibagrus wyckioides).</title>
        <authorList>
            <person name="Shao F."/>
        </authorList>
    </citation>
    <scope>NUCLEOTIDE SEQUENCE [LARGE SCALE GENOMIC DNA]</scope>
    <source>
        <strain evidence="2">EC202008001</strain>
        <tissue evidence="2">Blood</tissue>
    </source>
</reference>
<dbReference type="EMBL" id="JAHKSW010000019">
    <property type="protein sequence ID" value="KAG7320168.1"/>
    <property type="molecule type" value="Genomic_DNA"/>
</dbReference>
<dbReference type="Proteomes" id="UP000824219">
    <property type="component" value="Linkage Group LG19"/>
</dbReference>
<evidence type="ECO:0000256" key="1">
    <source>
        <dbReference type="SAM" id="MobiDB-lite"/>
    </source>
</evidence>
<evidence type="ECO:0000313" key="2">
    <source>
        <dbReference type="EMBL" id="KAG7320168.1"/>
    </source>
</evidence>